<comment type="caution">
    <text evidence="1">The sequence shown here is derived from an EMBL/GenBank/DDBJ whole genome shotgun (WGS) entry which is preliminary data.</text>
</comment>
<dbReference type="RefSeq" id="WP_264988471.1">
    <property type="nucleotide sequence ID" value="NZ_BRZA01000002.1"/>
</dbReference>
<sequence>MQVGNRIYYNASTGNILFTAGEINNAEAPRDVDEIVEFIDVDYGSIDYSKNMIIGIDMENRVPILQPIENEEQRRIRELEDALLLAADAENGGIL</sequence>
<gene>
    <name evidence="1" type="ORF">LYSBPC_18370</name>
</gene>
<keyword evidence="2" id="KW-1185">Reference proteome</keyword>
<evidence type="ECO:0000313" key="2">
    <source>
        <dbReference type="Proteomes" id="UP001065593"/>
    </source>
</evidence>
<organism evidence="1 2">
    <name type="scientific">Lysinibacillus piscis</name>
    <dbReference type="NCBI Taxonomy" id="2518931"/>
    <lineage>
        <taxon>Bacteria</taxon>
        <taxon>Bacillati</taxon>
        <taxon>Bacillota</taxon>
        <taxon>Bacilli</taxon>
        <taxon>Bacillales</taxon>
        <taxon>Bacillaceae</taxon>
        <taxon>Lysinibacillus</taxon>
    </lineage>
</organism>
<dbReference type="EMBL" id="BRZA01000002">
    <property type="protein sequence ID" value="GLC88710.1"/>
    <property type="molecule type" value="Genomic_DNA"/>
</dbReference>
<accession>A0ABQ5NK16</accession>
<name>A0ABQ5NK16_9BACI</name>
<protein>
    <submittedName>
        <fullName evidence="1">Uncharacterized protein</fullName>
    </submittedName>
</protein>
<proteinExistence type="predicted"/>
<reference evidence="1" key="1">
    <citation type="submission" date="2022-08" db="EMBL/GenBank/DDBJ databases">
        <title>Draft genome sequence of Lysinibacillus sp. strain KH24.</title>
        <authorList>
            <person name="Kanbe H."/>
            <person name="Itoh H."/>
        </authorList>
    </citation>
    <scope>NUCLEOTIDE SEQUENCE</scope>
    <source>
        <strain evidence="1">KH24</strain>
    </source>
</reference>
<dbReference type="Proteomes" id="UP001065593">
    <property type="component" value="Unassembled WGS sequence"/>
</dbReference>
<evidence type="ECO:0000313" key="1">
    <source>
        <dbReference type="EMBL" id="GLC88710.1"/>
    </source>
</evidence>